<evidence type="ECO:0000259" key="10">
    <source>
        <dbReference type="PROSITE" id="PS50089"/>
    </source>
</evidence>
<dbReference type="GO" id="GO:0016020">
    <property type="term" value="C:membrane"/>
    <property type="evidence" value="ECO:0007669"/>
    <property type="project" value="UniProtKB-SubCell"/>
</dbReference>
<dbReference type="SMART" id="SM00184">
    <property type="entry name" value="RING"/>
    <property type="match status" value="1"/>
</dbReference>
<dbReference type="InterPro" id="IPR001841">
    <property type="entry name" value="Znf_RING"/>
</dbReference>
<organism evidence="11 12">
    <name type="scientific">Zingiber officinale</name>
    <name type="common">Ginger</name>
    <name type="synonym">Amomum zingiber</name>
    <dbReference type="NCBI Taxonomy" id="94328"/>
    <lineage>
        <taxon>Eukaryota</taxon>
        <taxon>Viridiplantae</taxon>
        <taxon>Streptophyta</taxon>
        <taxon>Embryophyta</taxon>
        <taxon>Tracheophyta</taxon>
        <taxon>Spermatophyta</taxon>
        <taxon>Magnoliopsida</taxon>
        <taxon>Liliopsida</taxon>
        <taxon>Zingiberales</taxon>
        <taxon>Zingiberaceae</taxon>
        <taxon>Zingiber</taxon>
    </lineage>
</organism>
<comment type="subcellular location">
    <subcellularLocation>
        <location evidence="1">Membrane</location>
    </subcellularLocation>
</comment>
<dbReference type="Gene3D" id="3.30.40.10">
    <property type="entry name" value="Zinc/RING finger domain, C3HC4 (zinc finger)"/>
    <property type="match status" value="1"/>
</dbReference>
<keyword evidence="3" id="KW-0479">Metal-binding</keyword>
<evidence type="ECO:0000256" key="3">
    <source>
        <dbReference type="ARBA" id="ARBA00022723"/>
    </source>
</evidence>
<evidence type="ECO:0000313" key="11">
    <source>
        <dbReference type="EMBL" id="KAG6506758.1"/>
    </source>
</evidence>
<protein>
    <recommendedName>
        <fullName evidence="10">RING-type domain-containing protein</fullName>
    </recommendedName>
</protein>
<dbReference type="Pfam" id="PF13639">
    <property type="entry name" value="zf-RING_2"/>
    <property type="match status" value="1"/>
</dbReference>
<evidence type="ECO:0000256" key="9">
    <source>
        <dbReference type="SAM" id="Phobius"/>
    </source>
</evidence>
<sequence>MAQIDHRRSLLAAEIYVDEAARPVTDAASAAEAAKPGGGARVLSFFLQTFVMAVALVLFFIFAGVAAVFLLHLCVVGRAFRSRRRSVGPAATDRIPRDARPGLSDAQMKDLPWFEYVVRSACSQWPPPECAVCMEGVRMGERCRALPPCGHVFHVSCVDRWLVRSPSCPICRACVGAVAAEPPVGRPLGLLAAWLIHFYPGALPRYLIPKIHFLIELAICSYSSRDLLVNARAETVLVVNVLIMQLNLASDAADVSDHVVEIDGVVNQCDGGKTIPMLVRHVQRKPIGRQEVVDLKRKRRKNKKATLTSKLDHDAPFGALGGHPQAQPHLWALEDNLDNAFQT</sequence>
<dbReference type="GO" id="GO:0008270">
    <property type="term" value="F:zinc ion binding"/>
    <property type="evidence" value="ECO:0007669"/>
    <property type="project" value="UniProtKB-KW"/>
</dbReference>
<evidence type="ECO:0000256" key="4">
    <source>
        <dbReference type="ARBA" id="ARBA00022771"/>
    </source>
</evidence>
<proteinExistence type="predicted"/>
<dbReference type="InterPro" id="IPR013083">
    <property type="entry name" value="Znf_RING/FYVE/PHD"/>
</dbReference>
<evidence type="ECO:0000256" key="5">
    <source>
        <dbReference type="ARBA" id="ARBA00022833"/>
    </source>
</evidence>
<evidence type="ECO:0000313" key="12">
    <source>
        <dbReference type="Proteomes" id="UP000734854"/>
    </source>
</evidence>
<evidence type="ECO:0000256" key="2">
    <source>
        <dbReference type="ARBA" id="ARBA00022692"/>
    </source>
</evidence>
<dbReference type="PANTHER" id="PTHR46539:SF9">
    <property type="entry name" value="RING-H2 FINGER PROTEIN ATL56"/>
    <property type="match status" value="1"/>
</dbReference>
<feature type="domain" description="RING-type" evidence="10">
    <location>
        <begin position="130"/>
        <end position="172"/>
    </location>
</feature>
<dbReference type="SUPFAM" id="SSF57850">
    <property type="entry name" value="RING/U-box"/>
    <property type="match status" value="1"/>
</dbReference>
<comment type="caution">
    <text evidence="11">The sequence shown here is derived from an EMBL/GenBank/DDBJ whole genome shotgun (WGS) entry which is preliminary data.</text>
</comment>
<dbReference type="EMBL" id="JACMSC010000009">
    <property type="protein sequence ID" value="KAG6506758.1"/>
    <property type="molecule type" value="Genomic_DNA"/>
</dbReference>
<dbReference type="PROSITE" id="PS50089">
    <property type="entry name" value="ZF_RING_2"/>
    <property type="match status" value="1"/>
</dbReference>
<accession>A0A8J5GV14</accession>
<name>A0A8J5GV14_ZINOF</name>
<dbReference type="AlphaFoldDB" id="A0A8J5GV14"/>
<keyword evidence="4 8" id="KW-0863">Zinc-finger</keyword>
<evidence type="ECO:0000256" key="8">
    <source>
        <dbReference type="PROSITE-ProRule" id="PRU00175"/>
    </source>
</evidence>
<keyword evidence="2 9" id="KW-0812">Transmembrane</keyword>
<evidence type="ECO:0000256" key="6">
    <source>
        <dbReference type="ARBA" id="ARBA00022989"/>
    </source>
</evidence>
<dbReference type="PANTHER" id="PTHR46539">
    <property type="entry name" value="E3 UBIQUITIN-PROTEIN LIGASE ATL42"/>
    <property type="match status" value="1"/>
</dbReference>
<reference evidence="11 12" key="1">
    <citation type="submission" date="2020-08" db="EMBL/GenBank/DDBJ databases">
        <title>Plant Genome Project.</title>
        <authorList>
            <person name="Zhang R.-G."/>
        </authorList>
    </citation>
    <scope>NUCLEOTIDE SEQUENCE [LARGE SCALE GENOMIC DNA]</scope>
    <source>
        <tissue evidence="11">Rhizome</tissue>
    </source>
</reference>
<keyword evidence="7 9" id="KW-0472">Membrane</keyword>
<keyword evidence="5" id="KW-0862">Zinc</keyword>
<dbReference type="Proteomes" id="UP000734854">
    <property type="component" value="Unassembled WGS sequence"/>
</dbReference>
<evidence type="ECO:0000256" key="7">
    <source>
        <dbReference type="ARBA" id="ARBA00023136"/>
    </source>
</evidence>
<keyword evidence="6 9" id="KW-1133">Transmembrane helix</keyword>
<keyword evidence="12" id="KW-1185">Reference proteome</keyword>
<evidence type="ECO:0000256" key="1">
    <source>
        <dbReference type="ARBA" id="ARBA00004370"/>
    </source>
</evidence>
<gene>
    <name evidence="11" type="ORF">ZIOFF_032087</name>
</gene>
<feature type="transmembrane region" description="Helical" evidence="9">
    <location>
        <begin position="50"/>
        <end position="76"/>
    </location>
</feature>